<gene>
    <name evidence="2" type="ORF">DGMP_35920</name>
</gene>
<feature type="domain" description="Lcl C-terminal" evidence="1">
    <location>
        <begin position="52"/>
        <end position="160"/>
    </location>
</feature>
<evidence type="ECO:0000313" key="2">
    <source>
        <dbReference type="EMBL" id="BCL62899.1"/>
    </source>
</evidence>
<protein>
    <recommendedName>
        <fullName evidence="1">Lcl C-terminal domain-containing protein</fullName>
    </recommendedName>
</protein>
<dbReference type="KEGG" id="dbk:DGMP_35920"/>
<dbReference type="AlphaFoldDB" id="A0A8D5JIP1"/>
<dbReference type="Proteomes" id="UP000826725">
    <property type="component" value="Chromosome"/>
</dbReference>
<dbReference type="InterPro" id="IPR011460">
    <property type="entry name" value="Lcl_C"/>
</dbReference>
<evidence type="ECO:0000259" key="1">
    <source>
        <dbReference type="Pfam" id="PF07603"/>
    </source>
</evidence>
<proteinExistence type="predicted"/>
<sequence>MTERRQSTFLNLNRNHLFIGILFLFLLNGCAGHTDQKSRRASDRLITLDNGICQDTRTGKMWQMDTSRTIRSLEEAEKYTDALEKGGYTDWRLPTVSELYGLYIIFDLHNNGNCQMKVEGNYWSDEPDMDGRVGTWELDDNCDPERQYIPKKKGLVRAVRP</sequence>
<reference evidence="2" key="1">
    <citation type="submission" date="2020-09" db="EMBL/GenBank/DDBJ databases">
        <title>Desulfogranum mesoprofundum gen. nov., sp. nov., a novel mesophilic, sulfate-reducing chemolithoautotroph isolated from a deep-sea hydrothermal vent chimney in the Suiyo Seamount.</title>
        <authorList>
            <person name="Hashimoto Y."/>
            <person name="Nakagawa S."/>
        </authorList>
    </citation>
    <scope>NUCLEOTIDE SEQUENCE</scope>
    <source>
        <strain evidence="2">KT2</strain>
    </source>
</reference>
<evidence type="ECO:0000313" key="3">
    <source>
        <dbReference type="Proteomes" id="UP000826725"/>
    </source>
</evidence>
<name>A0A8D5JIP1_9BACT</name>
<accession>A0A8D5JIP1</accession>
<keyword evidence="3" id="KW-1185">Reference proteome</keyword>
<dbReference type="Pfam" id="PF07603">
    <property type="entry name" value="Lcl_C"/>
    <property type="match status" value="1"/>
</dbReference>
<dbReference type="EMBL" id="AP024086">
    <property type="protein sequence ID" value="BCL62899.1"/>
    <property type="molecule type" value="Genomic_DNA"/>
</dbReference>
<dbReference type="RefSeq" id="WP_228855205.1">
    <property type="nucleotide sequence ID" value="NZ_AP024086.1"/>
</dbReference>
<organism evidence="2 3">
    <name type="scientific">Desulfomarina profundi</name>
    <dbReference type="NCBI Taxonomy" id="2772557"/>
    <lineage>
        <taxon>Bacteria</taxon>
        <taxon>Pseudomonadati</taxon>
        <taxon>Thermodesulfobacteriota</taxon>
        <taxon>Desulfobulbia</taxon>
        <taxon>Desulfobulbales</taxon>
        <taxon>Desulfobulbaceae</taxon>
        <taxon>Desulfomarina</taxon>
    </lineage>
</organism>